<keyword evidence="3" id="KW-1185">Reference proteome</keyword>
<evidence type="ECO:0000256" key="1">
    <source>
        <dbReference type="SAM" id="Phobius"/>
    </source>
</evidence>
<dbReference type="AlphaFoldDB" id="D8JZ77"/>
<reference evidence="3" key="1">
    <citation type="journal article" date="2011" name="J. Bacteriol.">
        <title>Genome sequences of eight morphologically diverse alphaproteobacteria.</title>
        <authorList>
            <consortium name="US DOE Joint Genome Institute"/>
            <person name="Brown P.J."/>
            <person name="Kysela D.T."/>
            <person name="Buechlein A."/>
            <person name="Hemmerich C."/>
            <person name="Brun Y.V."/>
        </authorList>
    </citation>
    <scope>NUCLEOTIDE SEQUENCE [LARGE SCALE GENOMIC DNA]</scope>
    <source>
        <strain evidence="3">ATCC 51888 / DSM 1869 / NCIB 11706 / TK 0415</strain>
    </source>
</reference>
<dbReference type="EMBL" id="CP002083">
    <property type="protein sequence ID" value="ADJ23679.1"/>
    <property type="molecule type" value="Genomic_DNA"/>
</dbReference>
<evidence type="ECO:0000313" key="3">
    <source>
        <dbReference type="Proteomes" id="UP000002033"/>
    </source>
</evidence>
<sequence length="67" mass="7472">MLNLLVRPIMFISALIAAVFVARDAPNFGVIQMVIGLFLIVALVAIGAFWETLTDRWRSKAKSREPL</sequence>
<keyword evidence="1" id="KW-0812">Transmembrane</keyword>
<keyword evidence="1" id="KW-1133">Transmembrane helix</keyword>
<evidence type="ECO:0000313" key="2">
    <source>
        <dbReference type="EMBL" id="ADJ23679.1"/>
    </source>
</evidence>
<feature type="transmembrane region" description="Helical" evidence="1">
    <location>
        <begin position="28"/>
        <end position="50"/>
    </location>
</feature>
<accession>D8JZ77</accession>
<gene>
    <name evidence="2" type="ordered locus">Hden_1876</name>
</gene>
<proteinExistence type="predicted"/>
<feature type="transmembrane region" description="Helical" evidence="1">
    <location>
        <begin position="5"/>
        <end position="22"/>
    </location>
</feature>
<dbReference type="eggNOG" id="ENOG5033FUA">
    <property type="taxonomic scope" value="Bacteria"/>
</dbReference>
<dbReference type="HOGENOM" id="CLU_198243_0_0_5"/>
<dbReference type="KEGG" id="hdn:Hden_1876"/>
<name>D8JZ77_HYPDA</name>
<dbReference type="RefSeq" id="WP_013215838.1">
    <property type="nucleotide sequence ID" value="NC_014313.1"/>
</dbReference>
<protein>
    <submittedName>
        <fullName evidence="2">Uncharacterized protein</fullName>
    </submittedName>
</protein>
<dbReference type="OrthoDB" id="8453239at2"/>
<keyword evidence="1" id="KW-0472">Membrane</keyword>
<dbReference type="Proteomes" id="UP000002033">
    <property type="component" value="Chromosome"/>
</dbReference>
<organism evidence="2 3">
    <name type="scientific">Hyphomicrobium denitrificans (strain ATCC 51888 / DSM 1869 / NCIMB 11706 / TK 0415)</name>
    <dbReference type="NCBI Taxonomy" id="582899"/>
    <lineage>
        <taxon>Bacteria</taxon>
        <taxon>Pseudomonadati</taxon>
        <taxon>Pseudomonadota</taxon>
        <taxon>Alphaproteobacteria</taxon>
        <taxon>Hyphomicrobiales</taxon>
        <taxon>Hyphomicrobiaceae</taxon>
        <taxon>Hyphomicrobium</taxon>
    </lineage>
</organism>